<dbReference type="RefSeq" id="YP_010773486.1">
    <property type="nucleotide sequence ID" value="NC_074664.1"/>
</dbReference>
<reference evidence="2" key="1">
    <citation type="submission" date="2021-03" db="EMBL/GenBank/DDBJ databases">
        <authorList>
            <person name="Tong Y."/>
            <person name="Li F."/>
            <person name="Tian F."/>
            <person name="Li J."/>
        </authorList>
    </citation>
    <scope>NUCLEOTIDE SEQUENCE</scope>
</reference>
<dbReference type="Proteomes" id="UP000680794">
    <property type="component" value="Segment"/>
</dbReference>
<dbReference type="GeneID" id="80397766"/>
<dbReference type="GO" id="GO:0051701">
    <property type="term" value="P:biological process involved in interaction with host"/>
    <property type="evidence" value="ECO:0007669"/>
    <property type="project" value="UniProtKB-ARBA"/>
</dbReference>
<organism evidence="2 3">
    <name type="scientific">Pseudomonas phage BUCT566</name>
    <dbReference type="NCBI Taxonomy" id="2829367"/>
    <lineage>
        <taxon>Viruses</taxon>
        <taxon>Duplodnaviria</taxon>
        <taxon>Heunggongvirae</taxon>
        <taxon>Uroviricota</taxon>
        <taxon>Caudoviricetes</taxon>
        <taxon>Lishizhenvirus</taxon>
        <taxon>Lishizhenvirus BUCT566</taxon>
    </lineage>
</organism>
<evidence type="ECO:0000313" key="2">
    <source>
        <dbReference type="EMBL" id="QUE30206.1"/>
    </source>
</evidence>
<dbReference type="GO" id="GO:0044423">
    <property type="term" value="C:virion component"/>
    <property type="evidence" value="ECO:0007669"/>
    <property type="project" value="UniProtKB-KW"/>
</dbReference>
<name>A0A8T8JEE1_9CAUD</name>
<feature type="domain" description="Rhamnogalacturonase A/B/Epimerase-like pectate lyase" evidence="1">
    <location>
        <begin position="165"/>
        <end position="233"/>
    </location>
</feature>
<dbReference type="KEGG" id="vg:80397766"/>
<dbReference type="Pfam" id="PF12708">
    <property type="entry name" value="Pect-lyase_RHGA_epim"/>
    <property type="match status" value="1"/>
</dbReference>
<accession>A0A8T8JEE1</accession>
<evidence type="ECO:0000313" key="3">
    <source>
        <dbReference type="Proteomes" id="UP000680794"/>
    </source>
</evidence>
<dbReference type="InterPro" id="IPR011050">
    <property type="entry name" value="Pectin_lyase_fold/virulence"/>
</dbReference>
<keyword evidence="3" id="KW-1185">Reference proteome</keyword>
<dbReference type="GO" id="GO:0019058">
    <property type="term" value="P:viral life cycle"/>
    <property type="evidence" value="ECO:0007669"/>
    <property type="project" value="UniProtKB-ARBA"/>
</dbReference>
<sequence length="556" mass="59265">MTTYATGNPLGSKDPRDLYDNAENFDAAMNDRVDVAWSDRFGVSRKTWFGVEQQVNDFLANAGFEPVPLEYVDGTPLTVDRPTQLIERDGNLYSVKLPASFPVNLTGNWATDQNLLVAQVDRSLRQQLRDAGGSGMVGFNASESYPSDTVGYEVKTLGALKVVVVTNYGATGNGTTDDTAAIQSAIAAAGPYSDVVFPSGTYLITSTLTSLTGQRWLGRGGQRGTTIKKGANIDMVVVGTLSTILDINLEGVGATYTGKGFRIVSGFSQTITRCRAVNMGGNPMWFDVDAGGGANVTCFEGYPVDPDAYAGIQIAGDTGAHPRFFRGIWLSGANFALGPGAGNGGSLSEFYIRTFVFDPTSTLFHISNGRCSTPSTTIRGFDHSIDGVAFPGPLTLDSAQGINFGPSCGINNNFAELNSQYNAVYIQRRTYTPTWVQSTATPSIGNGTLTGNFVRSGHMCHLQLELIAGSTTTFGDSASAYRFSLPFPAHLSFNQRGFPVRIFDTSAGADFTGWVSIPAGSTEFTISFGAQSVRASSPMTWASGDTLQCSFSYMVR</sequence>
<evidence type="ECO:0000259" key="1">
    <source>
        <dbReference type="Pfam" id="PF12708"/>
    </source>
</evidence>
<dbReference type="EMBL" id="MW748993">
    <property type="protein sequence ID" value="QUE30206.1"/>
    <property type="molecule type" value="Genomic_DNA"/>
</dbReference>
<dbReference type="InterPro" id="IPR024535">
    <property type="entry name" value="RHGA/B-epi-like_pectate_lyase"/>
</dbReference>
<keyword evidence="2" id="KW-0456">Lyase</keyword>
<protein>
    <submittedName>
        <fullName evidence="2">Putative pectate lyase</fullName>
    </submittedName>
</protein>
<proteinExistence type="predicted"/>
<dbReference type="GO" id="GO:0016829">
    <property type="term" value="F:lyase activity"/>
    <property type="evidence" value="ECO:0007669"/>
    <property type="project" value="UniProtKB-KW"/>
</dbReference>
<dbReference type="Gene3D" id="2.160.20.10">
    <property type="entry name" value="Single-stranded right-handed beta-helix, Pectin lyase-like"/>
    <property type="match status" value="1"/>
</dbReference>
<dbReference type="SUPFAM" id="SSF51126">
    <property type="entry name" value="Pectin lyase-like"/>
    <property type="match status" value="1"/>
</dbReference>
<dbReference type="InterPro" id="IPR012334">
    <property type="entry name" value="Pectin_lyas_fold"/>
</dbReference>